<accession>A0A317XGR7</accession>
<protein>
    <submittedName>
        <fullName evidence="1">Uncharacterized protein</fullName>
    </submittedName>
</protein>
<reference evidence="1 2" key="1">
    <citation type="journal article" date="2018" name="Mol. Biol. Evol.">
        <title>Broad Genomic Sampling Reveals a Smut Pathogenic Ancestry of the Fungal Clade Ustilaginomycotina.</title>
        <authorList>
            <person name="Kijpornyongpan T."/>
            <person name="Mondo S.J."/>
            <person name="Barry K."/>
            <person name="Sandor L."/>
            <person name="Lee J."/>
            <person name="Lipzen A."/>
            <person name="Pangilinan J."/>
            <person name="LaButti K."/>
            <person name="Hainaut M."/>
            <person name="Henrissat B."/>
            <person name="Grigoriev I.V."/>
            <person name="Spatafora J.W."/>
            <person name="Aime M.C."/>
        </authorList>
    </citation>
    <scope>NUCLEOTIDE SEQUENCE [LARGE SCALE GENOMIC DNA]</scope>
    <source>
        <strain evidence="1 2">MCA 3645</strain>
    </source>
</reference>
<evidence type="ECO:0000313" key="2">
    <source>
        <dbReference type="Proteomes" id="UP000246740"/>
    </source>
</evidence>
<name>A0A317XGR7_9BASI</name>
<organism evidence="1 2">
    <name type="scientific">Testicularia cyperi</name>
    <dbReference type="NCBI Taxonomy" id="1882483"/>
    <lineage>
        <taxon>Eukaryota</taxon>
        <taxon>Fungi</taxon>
        <taxon>Dikarya</taxon>
        <taxon>Basidiomycota</taxon>
        <taxon>Ustilaginomycotina</taxon>
        <taxon>Ustilaginomycetes</taxon>
        <taxon>Ustilaginales</taxon>
        <taxon>Anthracoideaceae</taxon>
        <taxon>Testicularia</taxon>
    </lineage>
</organism>
<keyword evidence="2" id="KW-1185">Reference proteome</keyword>
<gene>
    <name evidence="1" type="ORF">BCV70DRAFT_49029</name>
</gene>
<evidence type="ECO:0000313" key="1">
    <source>
        <dbReference type="EMBL" id="PWY97534.1"/>
    </source>
</evidence>
<sequence length="186" mass="20413">MWPDVERRGLRPRLPRISSPLAPLARAVSIAVVPALRAFRGAPPILLLARIPSMHMLPASHRVLGSSSSEPMKRWRSCVVHARWHCTVQYCIPVLPMGWGYCAHLVCLPGLCFTAVLDGSMPSVRSSQERRKVTVAEVRHSTCNSESQPWAPCLWSIHISASRPKSHLSGLRACPGAGPLCFVQLG</sequence>
<dbReference type="EMBL" id="KZ819205">
    <property type="protein sequence ID" value="PWY97534.1"/>
    <property type="molecule type" value="Genomic_DNA"/>
</dbReference>
<proteinExistence type="predicted"/>
<dbReference type="InParanoid" id="A0A317XGR7"/>
<dbReference type="AlphaFoldDB" id="A0A317XGR7"/>
<dbReference type="Proteomes" id="UP000246740">
    <property type="component" value="Unassembled WGS sequence"/>
</dbReference>